<evidence type="ECO:0000313" key="3">
    <source>
        <dbReference type="Proteomes" id="UP000075604"/>
    </source>
</evidence>
<sequence length="85" mass="8852">MGDETTRDQLGAPRPEREVSEEKLPHPQADVPGVRGPITSSGEREDAPPGEVETWGSEGGAGSYEGGPVISDTKLPAGRSGRKPS</sequence>
<organism evidence="2 3">
    <name type="scientific">Sorangium cellulosum</name>
    <name type="common">Polyangium cellulosum</name>
    <dbReference type="NCBI Taxonomy" id="56"/>
    <lineage>
        <taxon>Bacteria</taxon>
        <taxon>Pseudomonadati</taxon>
        <taxon>Myxococcota</taxon>
        <taxon>Polyangia</taxon>
        <taxon>Polyangiales</taxon>
        <taxon>Polyangiaceae</taxon>
        <taxon>Sorangium</taxon>
    </lineage>
</organism>
<gene>
    <name evidence="2" type="ORF">BE04_29250</name>
</gene>
<protein>
    <submittedName>
        <fullName evidence="2">Uncharacterized protein</fullName>
    </submittedName>
</protein>
<evidence type="ECO:0000256" key="1">
    <source>
        <dbReference type="SAM" id="MobiDB-lite"/>
    </source>
</evidence>
<dbReference type="Proteomes" id="UP000075604">
    <property type="component" value="Unassembled WGS sequence"/>
</dbReference>
<dbReference type="EMBL" id="JELX01003435">
    <property type="protein sequence ID" value="KYF52230.1"/>
    <property type="molecule type" value="Genomic_DNA"/>
</dbReference>
<comment type="caution">
    <text evidence="2">The sequence shown here is derived from an EMBL/GenBank/DDBJ whole genome shotgun (WGS) entry which is preliminary data.</text>
</comment>
<evidence type="ECO:0000313" key="2">
    <source>
        <dbReference type="EMBL" id="KYF52230.1"/>
    </source>
</evidence>
<accession>A0A150P9C5</accession>
<dbReference type="AlphaFoldDB" id="A0A150P9C5"/>
<reference evidence="2 3" key="1">
    <citation type="submission" date="2014-02" db="EMBL/GenBank/DDBJ databases">
        <title>The small core and large imbalanced accessory genome model reveals a collaborative survival strategy of Sorangium cellulosum strains in nature.</title>
        <authorList>
            <person name="Han K."/>
            <person name="Peng R."/>
            <person name="Blom J."/>
            <person name="Li Y.-Z."/>
        </authorList>
    </citation>
    <scope>NUCLEOTIDE SEQUENCE [LARGE SCALE GENOMIC DNA]</scope>
    <source>
        <strain evidence="2 3">So0157-18</strain>
    </source>
</reference>
<feature type="region of interest" description="Disordered" evidence="1">
    <location>
        <begin position="1"/>
        <end position="85"/>
    </location>
</feature>
<name>A0A150P9C5_SORCE</name>
<proteinExistence type="predicted"/>
<feature type="compositionally biased region" description="Basic and acidic residues" evidence="1">
    <location>
        <begin position="14"/>
        <end position="25"/>
    </location>
</feature>